<dbReference type="PROSITE" id="PS51192">
    <property type="entry name" value="HELICASE_ATP_BIND_1"/>
    <property type="match status" value="1"/>
</dbReference>
<dbReference type="SMART" id="SM00487">
    <property type="entry name" value="DEXDc"/>
    <property type="match status" value="1"/>
</dbReference>
<feature type="domain" description="Helicase ATP-binding" evidence="4">
    <location>
        <begin position="608"/>
        <end position="775"/>
    </location>
</feature>
<comment type="caution">
    <text evidence="6">The sequence shown here is derived from an EMBL/GenBank/DDBJ whole genome shotgun (WGS) entry which is preliminary data.</text>
</comment>
<organism evidence="6 7">
    <name type="scientific">Trueperella bonasi</name>
    <dbReference type="NCBI Taxonomy" id="312286"/>
    <lineage>
        <taxon>Bacteria</taxon>
        <taxon>Bacillati</taxon>
        <taxon>Actinomycetota</taxon>
        <taxon>Actinomycetes</taxon>
        <taxon>Actinomycetales</taxon>
        <taxon>Actinomycetaceae</taxon>
        <taxon>Trueperella</taxon>
    </lineage>
</organism>
<evidence type="ECO:0000313" key="6">
    <source>
        <dbReference type="EMBL" id="MDP9806977.1"/>
    </source>
</evidence>
<sequence>MAQTYGLERFVDAGSLARGMIYAVQGKSEIISHVQGWIEASTSGSGGKIYRQWINYEPEGAQLVQFSGSCTCPVGYNCKHCVSAAYIALDLLPSSITSAAKVPARSGWKRELDDVFGVLEDDPSPLAIAIDFAPPRPVNPDIPIWKQRSAGHLHAFPLRMGKRRKWVKSGISFAALRPGRLSGYVPEHVAAIGEFIAACELGAGSSVVVGSDSILLNYVKSPFVGDLMRNMIAAGVELVNANGYKRVVIDDDPIIPFINLADRGGALEVVTGISHPRMSADYMLIGQPSQAAVWDTDELRLAWFDPVPSGEWSRFANREVTIPAADRGEFERDYLPRLRESAPILTDNYELPAPVKPRLRLTLTTTAGEPHPNVRAVWEWAYGDEHSGRVHPLWSTPDSTRQEDEESEILDRAVGTVDELCPAMIDGTLVGTSTIRGEDLLLLTPLIEQLRAEGVEVIDDGPAYHRANDVQVSLDVEESRDWLDLTMRVVVDGTQVEIAQLLRALASRQNYLYINGAYVDLDSDDLAKLKALIAEARQLGDARRRGLRVPKVRRSWWEELLDLGIVETSQHRWFAAVRNAPEPGPIEVPKTLEADLRPYQVEGFQWLAHLRQAGLGGLLADDMGLGKTLQMLAMILRDREQKAAHGEPSSPWLVVAPTSVVSNWVSEARKFTPSLNVVGIEATERIRGQSLAEVTGGADVVVTSYTLMRLEAEDYRQLGITGLVLDEAQNVKNPKSKGFAVAASLGAPTVFAVTGTPIENNLTELWAMFALAAPGLLGSAEKFGDAFRKPIEKAAGLTGPRSEDARELMNTLRRRISPFLLRRTKDAVALDLPPKQEQVLTVELASAHRRLYDVQLEKERQRVLGLSDEDRIEILSALTRLRQLAIDPRLVDEQSQAPPSKLDELAPLVGNLVAEGHTVLVFSQFTRFLKLIVQRLVAEGIEYLYLDGSTKNRADLIERFGRGEAPVFLISLKAGGTGLNLTMADYAILTDPWWNPAAEEQAVDRAHRIGQTRPVHVYRMVSRGTIEEKVVALQDAKRRLLGVISNDAGSASSGLSAAELRALLD</sequence>
<evidence type="ECO:0000259" key="4">
    <source>
        <dbReference type="PROSITE" id="PS51192"/>
    </source>
</evidence>
<dbReference type="InterPro" id="IPR013663">
    <property type="entry name" value="Helicase_SWF/SNF/SWI_bac"/>
</dbReference>
<feature type="domain" description="Helicase C-terminal" evidence="5">
    <location>
        <begin position="901"/>
        <end position="1061"/>
    </location>
</feature>
<dbReference type="InterPro" id="IPR027417">
    <property type="entry name" value="P-loop_NTPase"/>
</dbReference>
<feature type="domain" description="SWIM-type" evidence="3">
    <location>
        <begin position="50"/>
        <end position="89"/>
    </location>
</feature>
<dbReference type="EMBL" id="JAUSQX010000001">
    <property type="protein sequence ID" value="MDP9806977.1"/>
    <property type="molecule type" value="Genomic_DNA"/>
</dbReference>
<dbReference type="CDD" id="cd18793">
    <property type="entry name" value="SF2_C_SNF"/>
    <property type="match status" value="1"/>
</dbReference>
<proteinExistence type="predicted"/>
<keyword evidence="2" id="KW-0863">Zinc-finger</keyword>
<accession>A0ABT9NHW2</accession>
<evidence type="ECO:0000313" key="7">
    <source>
        <dbReference type="Proteomes" id="UP001243212"/>
    </source>
</evidence>
<dbReference type="InterPro" id="IPR014001">
    <property type="entry name" value="Helicase_ATP-bd"/>
</dbReference>
<dbReference type="InterPro" id="IPR001650">
    <property type="entry name" value="Helicase_C-like"/>
</dbReference>
<gene>
    <name evidence="6" type="ORF">J2S70_001559</name>
</gene>
<dbReference type="SMART" id="SM00490">
    <property type="entry name" value="HELICc"/>
    <property type="match status" value="1"/>
</dbReference>
<keyword evidence="6" id="KW-0067">ATP-binding</keyword>
<dbReference type="InterPro" id="IPR000330">
    <property type="entry name" value="SNF2_N"/>
</dbReference>
<dbReference type="Gene3D" id="3.40.50.10810">
    <property type="entry name" value="Tandem AAA-ATPase domain"/>
    <property type="match status" value="1"/>
</dbReference>
<dbReference type="InterPro" id="IPR049730">
    <property type="entry name" value="SNF2/RAD54-like_C"/>
</dbReference>
<evidence type="ECO:0000259" key="5">
    <source>
        <dbReference type="PROSITE" id="PS51194"/>
    </source>
</evidence>
<protein>
    <submittedName>
        <fullName evidence="6">Superfamily II DNA or RNA helicase</fullName>
    </submittedName>
</protein>
<dbReference type="Pfam" id="PF08455">
    <property type="entry name" value="SNF2_assoc"/>
    <property type="match status" value="1"/>
</dbReference>
<name>A0ABT9NHW2_9ACTO</name>
<dbReference type="InterPro" id="IPR038718">
    <property type="entry name" value="SNF2-like_sf"/>
</dbReference>
<dbReference type="Gene3D" id="3.40.50.300">
    <property type="entry name" value="P-loop containing nucleotide triphosphate hydrolases"/>
    <property type="match status" value="1"/>
</dbReference>
<evidence type="ECO:0000259" key="3">
    <source>
        <dbReference type="PROSITE" id="PS50966"/>
    </source>
</evidence>
<reference evidence="6 7" key="1">
    <citation type="submission" date="2023-07" db="EMBL/GenBank/DDBJ databases">
        <title>Sequencing the genomes of 1000 actinobacteria strains.</title>
        <authorList>
            <person name="Klenk H.-P."/>
        </authorList>
    </citation>
    <scope>NUCLEOTIDE SEQUENCE [LARGE SCALE GENOMIC DNA]</scope>
    <source>
        <strain evidence="6 7">DSM 17163</strain>
    </source>
</reference>
<keyword evidence="2" id="KW-0479">Metal-binding</keyword>
<dbReference type="GO" id="GO:0004386">
    <property type="term" value="F:helicase activity"/>
    <property type="evidence" value="ECO:0007669"/>
    <property type="project" value="UniProtKB-KW"/>
</dbReference>
<keyword evidence="6" id="KW-0547">Nucleotide-binding</keyword>
<dbReference type="Proteomes" id="UP001243212">
    <property type="component" value="Unassembled WGS sequence"/>
</dbReference>
<dbReference type="Pfam" id="PF00176">
    <property type="entry name" value="SNF2-rel_dom"/>
    <property type="match status" value="1"/>
</dbReference>
<dbReference type="PROSITE" id="PS50966">
    <property type="entry name" value="ZF_SWIM"/>
    <property type="match status" value="1"/>
</dbReference>
<evidence type="ECO:0000256" key="2">
    <source>
        <dbReference type="PROSITE-ProRule" id="PRU00325"/>
    </source>
</evidence>
<dbReference type="PROSITE" id="PS51194">
    <property type="entry name" value="HELICASE_CTER"/>
    <property type="match status" value="1"/>
</dbReference>
<dbReference type="Pfam" id="PF00271">
    <property type="entry name" value="Helicase_C"/>
    <property type="match status" value="1"/>
</dbReference>
<keyword evidence="6" id="KW-0347">Helicase</keyword>
<keyword evidence="7" id="KW-1185">Reference proteome</keyword>
<keyword evidence="2" id="KW-0862">Zinc</keyword>
<evidence type="ECO:0000256" key="1">
    <source>
        <dbReference type="ARBA" id="ARBA00022801"/>
    </source>
</evidence>
<dbReference type="InterPro" id="IPR007527">
    <property type="entry name" value="Znf_SWIM"/>
</dbReference>
<dbReference type="RefSeq" id="WP_307683157.1">
    <property type="nucleotide sequence ID" value="NZ_JAUSQX010000001.1"/>
</dbReference>
<keyword evidence="1" id="KW-0378">Hydrolase</keyword>
<dbReference type="PANTHER" id="PTHR10799">
    <property type="entry name" value="SNF2/RAD54 HELICASE FAMILY"/>
    <property type="match status" value="1"/>
</dbReference>
<dbReference type="SUPFAM" id="SSF52540">
    <property type="entry name" value="P-loop containing nucleoside triphosphate hydrolases"/>
    <property type="match status" value="2"/>
</dbReference>